<comment type="caution">
    <text evidence="1">The sequence shown here is derived from an EMBL/GenBank/DDBJ whole genome shotgun (WGS) entry which is preliminary data.</text>
</comment>
<organism evidence="1 2">
    <name type="scientific">Frieseomelitta varia</name>
    <dbReference type="NCBI Taxonomy" id="561572"/>
    <lineage>
        <taxon>Eukaryota</taxon>
        <taxon>Metazoa</taxon>
        <taxon>Ecdysozoa</taxon>
        <taxon>Arthropoda</taxon>
        <taxon>Hexapoda</taxon>
        <taxon>Insecta</taxon>
        <taxon>Pterygota</taxon>
        <taxon>Neoptera</taxon>
        <taxon>Endopterygota</taxon>
        <taxon>Hymenoptera</taxon>
        <taxon>Apocrita</taxon>
        <taxon>Aculeata</taxon>
        <taxon>Apoidea</taxon>
        <taxon>Anthophila</taxon>
        <taxon>Apidae</taxon>
        <taxon>Frieseomelitta</taxon>
    </lineage>
</organism>
<dbReference type="AlphaFoldDB" id="A0A833RLN2"/>
<evidence type="ECO:0000313" key="1">
    <source>
        <dbReference type="EMBL" id="KAF3421343.1"/>
    </source>
</evidence>
<evidence type="ECO:0000313" key="2">
    <source>
        <dbReference type="Proteomes" id="UP000655588"/>
    </source>
</evidence>
<accession>A0A833RLN2</accession>
<dbReference type="EMBL" id="WNWW01000873">
    <property type="protein sequence ID" value="KAF3421343.1"/>
    <property type="molecule type" value="Genomic_DNA"/>
</dbReference>
<keyword evidence="2" id="KW-1185">Reference proteome</keyword>
<reference evidence="1" key="1">
    <citation type="submission" date="2019-11" db="EMBL/GenBank/DDBJ databases">
        <title>The nuclear and mitochondrial genomes of Frieseomelitta varia - a highly eusocial stingless bee (Meliponini) with a permanently sterile worker caste.</title>
        <authorList>
            <person name="Freitas F.C.P."/>
            <person name="Lourenco A.P."/>
            <person name="Nunes F.M.F."/>
            <person name="Paschoal A.R."/>
            <person name="Abreu F.C.P."/>
            <person name="Barbin F.O."/>
            <person name="Bataglia L."/>
            <person name="Cardoso-Junior C.A.M."/>
            <person name="Cervoni M.S."/>
            <person name="Silva S.R."/>
            <person name="Dalarmi F."/>
            <person name="Del Lama M.A."/>
            <person name="Depintor T.S."/>
            <person name="Ferreira K.M."/>
            <person name="Goria P.S."/>
            <person name="Jaskot M.C."/>
            <person name="Lago D.C."/>
            <person name="Luna-Lucena D."/>
            <person name="Moda L.M."/>
            <person name="Nascimento L."/>
            <person name="Pedrino M."/>
            <person name="Rabico F.O."/>
            <person name="Sanches F.C."/>
            <person name="Santos D.E."/>
            <person name="Santos C.G."/>
            <person name="Vieira J."/>
            <person name="Lopes T.F."/>
            <person name="Barchuk A.R."/>
            <person name="Hartfelder K."/>
            <person name="Simoes Z.L.P."/>
            <person name="Bitondi M.M.G."/>
            <person name="Pinheiro D.G."/>
        </authorList>
    </citation>
    <scope>NUCLEOTIDE SEQUENCE</scope>
    <source>
        <strain evidence="1">USP_RPSP 00005682</strain>
        <tissue evidence="1">Whole individual</tissue>
    </source>
</reference>
<sequence length="707" mass="83459">MEIKSSSDTITENKNVIMNITSMFENFPWTVLQQSSKGMNIIKAINQLLSMYHPDDGIIAYERVLRALFILSENLDSDIQQKIISMVPLPKGVSNDKIKNLICKIAELIKATNSKFLYQKILMTPEESQMRTLNENSELHLNHNILIDTPQNLELHEKFVSSIPEVFKGFPPNEISTIHSHMNYMYNTLNYNIPYMKPHVNNKQNLSLNSDEQEELLKLQSNLKWFHAPHFFYQDFSKSVDDKYFQLSINRFNNWNQCNVANMPQPLHETIKAILQDTAYLKKLYKSDIISNKQNKNEILNLKVTYDDRFVKTETDCKNRTDLYDNNVNKNSKKYNRNKIFNMEKQKHFKQELKHEQAIQQDIYKMDVVHCEEEKKDTIIDIQILEEDNNFLMDNFMVRKKLKTSLQNFLKRIEQETLIKFPTLPRTKPLYIVSPTSKCCKIVNQRNLEKNNQLDISSNNINSTITLEDIECTEKNPQQRFTHIQNQLISKIQIEYEKKDYIENLLYKSAVKQTKQKSLNTLQQTASITELVTFKKQYYDTFIQYSESQDIRDYTCVYIYCFLVAVANSLAVSSAENFTKYDPYYSIHSYQQEQLLQHEPLIVTPQFTEHTATQSTGLSNIYNIPYTWMRYNWKQPTMKQLRLSQQFPFQAPKKKNKGNSVLHYVKTMDIQCFTQDKSKQMKQSVQRKKLEDIVGKLKEIEFNNMNN</sequence>
<name>A0A833RLN2_9HYME</name>
<protein>
    <submittedName>
        <fullName evidence="1">Uncharacterized protein</fullName>
    </submittedName>
</protein>
<gene>
    <name evidence="1" type="ORF">E2986_08288</name>
</gene>
<proteinExistence type="predicted"/>
<dbReference type="Proteomes" id="UP000655588">
    <property type="component" value="Unassembled WGS sequence"/>
</dbReference>